<comment type="caution">
    <text evidence="5">The sequence shown here is derived from an EMBL/GenBank/DDBJ whole genome shotgun (WGS) entry which is preliminary data.</text>
</comment>
<dbReference type="EMBL" id="BMLS01000001">
    <property type="protein sequence ID" value="GGO66188.1"/>
    <property type="molecule type" value="Genomic_DNA"/>
</dbReference>
<evidence type="ECO:0000313" key="5">
    <source>
        <dbReference type="EMBL" id="GGO66188.1"/>
    </source>
</evidence>
<sequence length="365" mass="38851">MRSTFPIKTCVSTLALSILLAGCGADATADLPLNHSRPVNVIQLTAQDNLQTLRFSGVIQSHQTADVAFRVPGTIDKILVKEGEQVKAGQIIASLDPHDFQVDVNELSARLEEAKAAHKLAAIELQRTNRASADGAIADINLDRASSAESRALAGVKMLQQSLKKAQDALAYSQLKAPFDGVIGQRYADEYEQTSPHTPILSIHQPAQLEAVVDVPDKQIALIHTGMQASVEWFQQSQPVKAVSTAIATLPDALKRTYPVTFALQGNAESLFPGKAVNVSVSIASQSPTFCLPASAVKSHAGQPQVVKVASGQAWHTPVTVVNQRQDSLCVSGHLSMGDYIVTAGSAFISEGQTLNHLREVGAKS</sequence>
<dbReference type="GO" id="GO:0015562">
    <property type="term" value="F:efflux transmembrane transporter activity"/>
    <property type="evidence" value="ECO:0007669"/>
    <property type="project" value="TreeGrafter"/>
</dbReference>
<keyword evidence="2" id="KW-0175">Coiled coil</keyword>
<dbReference type="Proteomes" id="UP000606935">
    <property type="component" value="Unassembled WGS sequence"/>
</dbReference>
<evidence type="ECO:0000256" key="1">
    <source>
        <dbReference type="ARBA" id="ARBA00009477"/>
    </source>
</evidence>
<accession>A0A917YU00</accession>
<feature type="signal peptide" evidence="3">
    <location>
        <begin position="1"/>
        <end position="29"/>
    </location>
</feature>
<dbReference type="InterPro" id="IPR006143">
    <property type="entry name" value="RND_pump_MFP"/>
</dbReference>
<dbReference type="AlphaFoldDB" id="A0A917YU00"/>
<reference evidence="5" key="2">
    <citation type="submission" date="2020-09" db="EMBL/GenBank/DDBJ databases">
        <authorList>
            <person name="Sun Q."/>
            <person name="Zhou Y."/>
        </authorList>
    </citation>
    <scope>NUCLEOTIDE SEQUENCE</scope>
    <source>
        <strain evidence="5">CGMCC 1.7086</strain>
    </source>
</reference>
<feature type="coiled-coil region" evidence="2">
    <location>
        <begin position="104"/>
        <end position="131"/>
    </location>
</feature>
<organism evidence="5 6">
    <name type="scientific">Bowmanella pacifica</name>
    <dbReference type="NCBI Taxonomy" id="502051"/>
    <lineage>
        <taxon>Bacteria</taxon>
        <taxon>Pseudomonadati</taxon>
        <taxon>Pseudomonadota</taxon>
        <taxon>Gammaproteobacteria</taxon>
        <taxon>Alteromonadales</taxon>
        <taxon>Alteromonadaceae</taxon>
        <taxon>Bowmanella</taxon>
    </lineage>
</organism>
<dbReference type="Gene3D" id="2.40.50.100">
    <property type="match status" value="1"/>
</dbReference>
<dbReference type="Pfam" id="PF25917">
    <property type="entry name" value="BSH_RND"/>
    <property type="match status" value="1"/>
</dbReference>
<keyword evidence="3" id="KW-0732">Signal</keyword>
<evidence type="ECO:0000259" key="4">
    <source>
        <dbReference type="Pfam" id="PF25917"/>
    </source>
</evidence>
<dbReference type="PROSITE" id="PS51257">
    <property type="entry name" value="PROKAR_LIPOPROTEIN"/>
    <property type="match status" value="1"/>
</dbReference>
<gene>
    <name evidence="5" type="ORF">GCM10010982_09790</name>
</gene>
<evidence type="ECO:0000313" key="6">
    <source>
        <dbReference type="Proteomes" id="UP000606935"/>
    </source>
</evidence>
<proteinExistence type="inferred from homology"/>
<keyword evidence="6" id="KW-1185">Reference proteome</keyword>
<comment type="similarity">
    <text evidence="1">Belongs to the membrane fusion protein (MFP) (TC 8.A.1) family.</text>
</comment>
<reference evidence="5" key="1">
    <citation type="journal article" date="2014" name="Int. J. Syst. Evol. Microbiol.">
        <title>Complete genome sequence of Corynebacterium casei LMG S-19264T (=DSM 44701T), isolated from a smear-ripened cheese.</title>
        <authorList>
            <consortium name="US DOE Joint Genome Institute (JGI-PGF)"/>
            <person name="Walter F."/>
            <person name="Albersmeier A."/>
            <person name="Kalinowski J."/>
            <person name="Ruckert C."/>
        </authorList>
    </citation>
    <scope>NUCLEOTIDE SEQUENCE</scope>
    <source>
        <strain evidence="5">CGMCC 1.7086</strain>
    </source>
</reference>
<dbReference type="GO" id="GO:1990281">
    <property type="term" value="C:efflux pump complex"/>
    <property type="evidence" value="ECO:0007669"/>
    <property type="project" value="TreeGrafter"/>
</dbReference>
<dbReference type="PANTHER" id="PTHR30469">
    <property type="entry name" value="MULTIDRUG RESISTANCE PROTEIN MDTA"/>
    <property type="match status" value="1"/>
</dbReference>
<dbReference type="NCBIfam" id="TIGR01730">
    <property type="entry name" value="RND_mfp"/>
    <property type="match status" value="1"/>
</dbReference>
<dbReference type="Gene3D" id="2.40.30.170">
    <property type="match status" value="1"/>
</dbReference>
<feature type="domain" description="Multidrug resistance protein MdtA-like barrel-sandwich hybrid" evidence="4">
    <location>
        <begin position="64"/>
        <end position="187"/>
    </location>
</feature>
<dbReference type="Gene3D" id="2.40.420.20">
    <property type="match status" value="1"/>
</dbReference>
<dbReference type="SUPFAM" id="SSF111369">
    <property type="entry name" value="HlyD-like secretion proteins"/>
    <property type="match status" value="1"/>
</dbReference>
<evidence type="ECO:0000256" key="3">
    <source>
        <dbReference type="SAM" id="SignalP"/>
    </source>
</evidence>
<dbReference type="RefSeq" id="WP_188691062.1">
    <property type="nucleotide sequence ID" value="NZ_BMLS01000001.1"/>
</dbReference>
<name>A0A917YU00_9ALTE</name>
<protein>
    <submittedName>
        <fullName evidence="5">Hemolysin D</fullName>
    </submittedName>
</protein>
<feature type="chain" id="PRO_5037343442" evidence="3">
    <location>
        <begin position="30"/>
        <end position="365"/>
    </location>
</feature>
<dbReference type="InterPro" id="IPR058625">
    <property type="entry name" value="MdtA-like_BSH"/>
</dbReference>
<dbReference type="Gene3D" id="1.10.287.470">
    <property type="entry name" value="Helix hairpin bin"/>
    <property type="match status" value="1"/>
</dbReference>
<evidence type="ECO:0000256" key="2">
    <source>
        <dbReference type="SAM" id="Coils"/>
    </source>
</evidence>